<evidence type="ECO:0000313" key="4">
    <source>
        <dbReference type="Proteomes" id="UP000240357"/>
    </source>
</evidence>
<dbReference type="SUPFAM" id="SSF56925">
    <property type="entry name" value="OMPA-like"/>
    <property type="match status" value="1"/>
</dbReference>
<dbReference type="OrthoDB" id="1001536at2"/>
<protein>
    <recommendedName>
        <fullName evidence="2">Outer membrane protein beta-barrel domain-containing protein</fullName>
    </recommendedName>
</protein>
<sequence>MKKLVLLLVLLVSAEFAAHAQFTVGIKGGLSSSGIDVKNAKNTINQLKDSDNITGYHLGAFTRIKVSNIFLQPEAYFATSGGKLQQTDVQNNTIDEVKARFTRLDVPLLVGVNFLKIARVQAGPVASVLVGSKIGDQRVKDYLNKTDWGFQVGAGFDISNLTFDVRYENVKRDYTNQNASFDLKNQQIIVSLGIKLLGK</sequence>
<dbReference type="InterPro" id="IPR011250">
    <property type="entry name" value="OMP/PagP_B-barrel"/>
</dbReference>
<dbReference type="Proteomes" id="UP000240357">
    <property type="component" value="Unassembled WGS sequence"/>
</dbReference>
<dbReference type="AlphaFoldDB" id="A0A2T2YJN6"/>
<gene>
    <name evidence="3" type="ORF">AHMF7605_20410</name>
</gene>
<feature type="chain" id="PRO_5015649337" description="Outer membrane protein beta-barrel domain-containing protein" evidence="1">
    <location>
        <begin position="21"/>
        <end position="199"/>
    </location>
</feature>
<reference evidence="3 4" key="1">
    <citation type="submission" date="2018-03" db="EMBL/GenBank/DDBJ databases">
        <title>Adhaeribacter sp. HMF7605 Genome sequencing and assembly.</title>
        <authorList>
            <person name="Kang H."/>
            <person name="Kang J."/>
            <person name="Cha I."/>
            <person name="Kim H."/>
            <person name="Joh K."/>
        </authorList>
    </citation>
    <scope>NUCLEOTIDE SEQUENCE [LARGE SCALE GENOMIC DNA]</scope>
    <source>
        <strain evidence="3 4">HMF7605</strain>
    </source>
</reference>
<evidence type="ECO:0000313" key="3">
    <source>
        <dbReference type="EMBL" id="PSR55699.1"/>
    </source>
</evidence>
<evidence type="ECO:0000259" key="2">
    <source>
        <dbReference type="Pfam" id="PF13568"/>
    </source>
</evidence>
<accession>A0A2T2YJN6</accession>
<organism evidence="3 4">
    <name type="scientific">Adhaeribacter arboris</name>
    <dbReference type="NCBI Taxonomy" id="2072846"/>
    <lineage>
        <taxon>Bacteria</taxon>
        <taxon>Pseudomonadati</taxon>
        <taxon>Bacteroidota</taxon>
        <taxon>Cytophagia</taxon>
        <taxon>Cytophagales</taxon>
        <taxon>Hymenobacteraceae</taxon>
        <taxon>Adhaeribacter</taxon>
    </lineage>
</organism>
<proteinExistence type="predicted"/>
<evidence type="ECO:0000256" key="1">
    <source>
        <dbReference type="SAM" id="SignalP"/>
    </source>
</evidence>
<feature type="signal peptide" evidence="1">
    <location>
        <begin position="1"/>
        <end position="20"/>
    </location>
</feature>
<feature type="domain" description="Outer membrane protein beta-barrel" evidence="2">
    <location>
        <begin position="21"/>
        <end position="168"/>
    </location>
</feature>
<dbReference type="InterPro" id="IPR025665">
    <property type="entry name" value="Beta-barrel_OMP_2"/>
</dbReference>
<dbReference type="RefSeq" id="WP_106931880.1">
    <property type="nucleotide sequence ID" value="NZ_PYFT01000001.1"/>
</dbReference>
<name>A0A2T2YJN6_9BACT</name>
<dbReference type="Pfam" id="PF13568">
    <property type="entry name" value="OMP_b-brl_2"/>
    <property type="match status" value="1"/>
</dbReference>
<dbReference type="EMBL" id="PYFT01000001">
    <property type="protein sequence ID" value="PSR55699.1"/>
    <property type="molecule type" value="Genomic_DNA"/>
</dbReference>
<keyword evidence="1" id="KW-0732">Signal</keyword>
<comment type="caution">
    <text evidence="3">The sequence shown here is derived from an EMBL/GenBank/DDBJ whole genome shotgun (WGS) entry which is preliminary data.</text>
</comment>
<keyword evidence="4" id="KW-1185">Reference proteome</keyword>